<dbReference type="InterPro" id="IPR003347">
    <property type="entry name" value="JmjC_dom"/>
</dbReference>
<evidence type="ECO:0000259" key="2">
    <source>
        <dbReference type="PROSITE" id="PS51184"/>
    </source>
</evidence>
<dbReference type="InterPro" id="IPR050910">
    <property type="entry name" value="JMJD6_ArgDemeth/LysHydrox"/>
</dbReference>
<evidence type="ECO:0000313" key="4">
    <source>
        <dbReference type="Proteomes" id="UP001217089"/>
    </source>
</evidence>
<name>A0ABQ9FTX2_TEGGR</name>
<keyword evidence="4" id="KW-1185">Reference proteome</keyword>
<dbReference type="Pfam" id="PF02373">
    <property type="entry name" value="JmjC"/>
    <property type="match status" value="1"/>
</dbReference>
<keyword evidence="1" id="KW-1133">Transmembrane helix</keyword>
<reference evidence="3 4" key="1">
    <citation type="submission" date="2022-12" db="EMBL/GenBank/DDBJ databases">
        <title>Chromosome-level genome of Tegillarca granosa.</title>
        <authorList>
            <person name="Kim J."/>
        </authorList>
    </citation>
    <scope>NUCLEOTIDE SEQUENCE [LARGE SCALE GENOMIC DNA]</scope>
    <source>
        <strain evidence="3">Teg-2019</strain>
        <tissue evidence="3">Adductor muscle</tissue>
    </source>
</reference>
<evidence type="ECO:0000256" key="1">
    <source>
        <dbReference type="SAM" id="Phobius"/>
    </source>
</evidence>
<sequence length="337" mass="39416">MKKFYSKPARVKVSKLAAAAEASEELVTPCRLLLVLIVSTVMIAWISFSVMQNDLQRQSDVEEINLTAKPYIFNWKYAMQLREENLEIYERPHHMWTVERRSRPVIVTDVVSFWPAMNWTKDFFLRRYGKERIVMKAVIGGLQHATGHALPLEMFIQHLSESSQNTWTYLEDELFLMMRPELKNDIGKNIYVEENFFNLFPEEIRPWNCMFLWGTAYSRSSLHMDPYNWTAISADLRLFPVDAFSADAGGKYPRYKRGQFIEVDQLPGEMLIIPTGWYHQAFNVEETLSLSTQVMNRNNYLVIIEEIIKAGNLKRKKIPPNLSTLLPPDQYSCENRI</sequence>
<accession>A0ABQ9FTX2</accession>
<keyword evidence="1" id="KW-0472">Membrane</keyword>
<dbReference type="SUPFAM" id="SSF51197">
    <property type="entry name" value="Clavaminate synthase-like"/>
    <property type="match status" value="1"/>
</dbReference>
<comment type="caution">
    <text evidence="3">The sequence shown here is derived from an EMBL/GenBank/DDBJ whole genome shotgun (WGS) entry which is preliminary data.</text>
</comment>
<gene>
    <name evidence="3" type="ORF">KUTeg_001779</name>
</gene>
<feature type="domain" description="JmjC" evidence="2">
    <location>
        <begin position="182"/>
        <end position="311"/>
    </location>
</feature>
<protein>
    <recommendedName>
        <fullName evidence="2">JmjC domain-containing protein</fullName>
    </recommendedName>
</protein>
<keyword evidence="1" id="KW-0812">Transmembrane</keyword>
<feature type="transmembrane region" description="Helical" evidence="1">
    <location>
        <begin position="32"/>
        <end position="51"/>
    </location>
</feature>
<proteinExistence type="predicted"/>
<dbReference type="PROSITE" id="PS51184">
    <property type="entry name" value="JMJC"/>
    <property type="match status" value="1"/>
</dbReference>
<evidence type="ECO:0000313" key="3">
    <source>
        <dbReference type="EMBL" id="KAJ8320192.1"/>
    </source>
</evidence>
<dbReference type="Proteomes" id="UP001217089">
    <property type="component" value="Unassembled WGS sequence"/>
</dbReference>
<dbReference type="EMBL" id="JARBDR010000141">
    <property type="protein sequence ID" value="KAJ8320192.1"/>
    <property type="molecule type" value="Genomic_DNA"/>
</dbReference>
<dbReference type="PANTHER" id="PTHR12480:SF21">
    <property type="entry name" value="JMJC DOMAIN-CONTAINING PROTEIN 8"/>
    <property type="match status" value="1"/>
</dbReference>
<dbReference type="PANTHER" id="PTHR12480">
    <property type="entry name" value="ARGININE DEMETHYLASE AND LYSYL-HYDROXYLASE JMJD"/>
    <property type="match status" value="1"/>
</dbReference>
<organism evidence="3 4">
    <name type="scientific">Tegillarca granosa</name>
    <name type="common">Malaysian cockle</name>
    <name type="synonym">Anadara granosa</name>
    <dbReference type="NCBI Taxonomy" id="220873"/>
    <lineage>
        <taxon>Eukaryota</taxon>
        <taxon>Metazoa</taxon>
        <taxon>Spiralia</taxon>
        <taxon>Lophotrochozoa</taxon>
        <taxon>Mollusca</taxon>
        <taxon>Bivalvia</taxon>
        <taxon>Autobranchia</taxon>
        <taxon>Pteriomorphia</taxon>
        <taxon>Arcoida</taxon>
        <taxon>Arcoidea</taxon>
        <taxon>Arcidae</taxon>
        <taxon>Tegillarca</taxon>
    </lineage>
</organism>
<dbReference type="Gene3D" id="2.60.120.650">
    <property type="entry name" value="Cupin"/>
    <property type="match status" value="1"/>
</dbReference>